<reference evidence="2" key="1">
    <citation type="submission" date="2025-08" db="UniProtKB">
        <authorList>
            <consortium name="RefSeq"/>
        </authorList>
    </citation>
    <scope>IDENTIFICATION</scope>
</reference>
<protein>
    <submittedName>
        <fullName evidence="2">Glutamate decarboxylase 1 isoform X2</fullName>
    </submittedName>
</protein>
<sequence length="50" mass="5117">MASSTPSSSATSSNAGADPNTTNLRPTTYDTWCGVAHGCTRKLGLKICGK</sequence>
<evidence type="ECO:0000313" key="2">
    <source>
        <dbReference type="RefSeq" id="XP_073927179.1"/>
    </source>
</evidence>
<dbReference type="Proteomes" id="UP001732720">
    <property type="component" value="Chromosome 4"/>
</dbReference>
<evidence type="ECO:0000313" key="1">
    <source>
        <dbReference type="Proteomes" id="UP001732720"/>
    </source>
</evidence>
<keyword evidence="1" id="KW-1185">Reference proteome</keyword>
<dbReference type="RefSeq" id="XP_073927179.1">
    <property type="nucleotide sequence ID" value="XM_074071078.1"/>
</dbReference>
<organism evidence="1 2">
    <name type="scientific">Castor canadensis</name>
    <name type="common">American beaver</name>
    <dbReference type="NCBI Taxonomy" id="51338"/>
    <lineage>
        <taxon>Eukaryota</taxon>
        <taxon>Metazoa</taxon>
        <taxon>Chordata</taxon>
        <taxon>Craniata</taxon>
        <taxon>Vertebrata</taxon>
        <taxon>Euteleostomi</taxon>
        <taxon>Mammalia</taxon>
        <taxon>Eutheria</taxon>
        <taxon>Euarchontoglires</taxon>
        <taxon>Glires</taxon>
        <taxon>Rodentia</taxon>
        <taxon>Castorimorpha</taxon>
        <taxon>Castoridae</taxon>
        <taxon>Castor</taxon>
    </lineage>
</organism>
<gene>
    <name evidence="2" type="primary">Gad1</name>
</gene>
<accession>A0AC58MCQ3</accession>
<proteinExistence type="predicted"/>
<name>A0AC58MCQ3_CASCN</name>